<name>A0ABP9SJ01_9ACTN</name>
<keyword evidence="1" id="KW-0255">Endonuclease</keyword>
<keyword evidence="1" id="KW-0540">Nuclease</keyword>
<dbReference type="Proteomes" id="UP001501570">
    <property type="component" value="Unassembled WGS sequence"/>
</dbReference>
<sequence>MTVMAAGTMDLAQRRRLARRLIGRAGRGFAERAGFQVSNNPANLFQLLCLSLLAAGRRDEDRAVRAARALRERGWDSAARLARSPYERRVTAIRDAIGQRDASELAGTLGTLAEAVVDGYQGDLRRLRTRAGHDPTRERRLLRELPGVSDAAVDLFFREVQAGWREVGPFADRRALAAARRLGLGRSTAELSEVAGGGESEKLAWLVSALVRVDLDRDYGAARQLARA</sequence>
<accession>A0ABP9SJ01</accession>
<comment type="caution">
    <text evidence="1">The sequence shown here is derived from an EMBL/GenBank/DDBJ whole genome shotgun (WGS) entry which is preliminary data.</text>
</comment>
<dbReference type="GO" id="GO:0004519">
    <property type="term" value="F:endonuclease activity"/>
    <property type="evidence" value="ECO:0007669"/>
    <property type="project" value="UniProtKB-KW"/>
</dbReference>
<organism evidence="1 2">
    <name type="scientific">Rugosimonospora acidiphila</name>
    <dbReference type="NCBI Taxonomy" id="556531"/>
    <lineage>
        <taxon>Bacteria</taxon>
        <taxon>Bacillati</taxon>
        <taxon>Actinomycetota</taxon>
        <taxon>Actinomycetes</taxon>
        <taxon>Micromonosporales</taxon>
        <taxon>Micromonosporaceae</taxon>
        <taxon>Rugosimonospora</taxon>
    </lineage>
</organism>
<proteinExistence type="predicted"/>
<dbReference type="EMBL" id="BAABJQ010000025">
    <property type="protein sequence ID" value="GAA5196090.1"/>
    <property type="molecule type" value="Genomic_DNA"/>
</dbReference>
<keyword evidence="2" id="KW-1185">Reference proteome</keyword>
<gene>
    <name evidence="1" type="ORF">GCM10023322_64220</name>
</gene>
<reference evidence="2" key="1">
    <citation type="journal article" date="2019" name="Int. J. Syst. Evol. Microbiol.">
        <title>The Global Catalogue of Microorganisms (GCM) 10K type strain sequencing project: providing services to taxonomists for standard genome sequencing and annotation.</title>
        <authorList>
            <consortium name="The Broad Institute Genomics Platform"/>
            <consortium name="The Broad Institute Genome Sequencing Center for Infectious Disease"/>
            <person name="Wu L."/>
            <person name="Ma J."/>
        </authorList>
    </citation>
    <scope>NUCLEOTIDE SEQUENCE [LARGE SCALE GENOMIC DNA]</scope>
    <source>
        <strain evidence="2">JCM 18304</strain>
    </source>
</reference>
<keyword evidence="1" id="KW-0378">Hydrolase</keyword>
<evidence type="ECO:0000313" key="2">
    <source>
        <dbReference type="Proteomes" id="UP001501570"/>
    </source>
</evidence>
<evidence type="ECO:0000313" key="1">
    <source>
        <dbReference type="EMBL" id="GAA5196090.1"/>
    </source>
</evidence>
<protein>
    <submittedName>
        <fullName evidence="1">Endonuclease</fullName>
    </submittedName>
</protein>